<dbReference type="Gene3D" id="1.10.287.950">
    <property type="entry name" value="Methyl-accepting chemotaxis protein"/>
    <property type="match status" value="1"/>
</dbReference>
<gene>
    <name evidence="7" type="ORF">HQR01_12270</name>
</gene>
<dbReference type="GO" id="GO:0007165">
    <property type="term" value="P:signal transduction"/>
    <property type="evidence" value="ECO:0007669"/>
    <property type="project" value="UniProtKB-KW"/>
</dbReference>
<accession>A0A7D4AUN7</accession>
<name>A0A7D4AUN7_9SPHN</name>
<evidence type="ECO:0000313" key="7">
    <source>
        <dbReference type="EMBL" id="QKG72077.1"/>
    </source>
</evidence>
<dbReference type="SUPFAM" id="SSF58104">
    <property type="entry name" value="Methyl-accepting chemotaxis protein (MCP) signaling domain"/>
    <property type="match status" value="1"/>
</dbReference>
<dbReference type="PROSITE" id="PS50111">
    <property type="entry name" value="CHEMOTAXIS_TRANSDUC_2"/>
    <property type="match status" value="1"/>
</dbReference>
<dbReference type="PRINTS" id="PR00260">
    <property type="entry name" value="CHEMTRNSDUCR"/>
</dbReference>
<dbReference type="GO" id="GO:0004888">
    <property type="term" value="F:transmembrane signaling receptor activity"/>
    <property type="evidence" value="ECO:0007669"/>
    <property type="project" value="InterPro"/>
</dbReference>
<feature type="domain" description="HAMP" evidence="6">
    <location>
        <begin position="102"/>
        <end position="155"/>
    </location>
</feature>
<dbReference type="SMART" id="SM00283">
    <property type="entry name" value="MA"/>
    <property type="match status" value="1"/>
</dbReference>
<dbReference type="GO" id="GO:0016020">
    <property type="term" value="C:membrane"/>
    <property type="evidence" value="ECO:0007669"/>
    <property type="project" value="InterPro"/>
</dbReference>
<dbReference type="Proteomes" id="UP000504693">
    <property type="component" value="Chromosome"/>
</dbReference>
<keyword evidence="4" id="KW-1133">Transmembrane helix</keyword>
<keyword evidence="4" id="KW-0812">Transmembrane</keyword>
<keyword evidence="8" id="KW-1185">Reference proteome</keyword>
<evidence type="ECO:0000256" key="2">
    <source>
        <dbReference type="ARBA" id="ARBA00029447"/>
    </source>
</evidence>
<dbReference type="EMBL" id="CP053921">
    <property type="protein sequence ID" value="QKG72077.1"/>
    <property type="molecule type" value="Genomic_DNA"/>
</dbReference>
<dbReference type="AlphaFoldDB" id="A0A7D4AUN7"/>
<dbReference type="Pfam" id="PF00015">
    <property type="entry name" value="MCPsignal"/>
    <property type="match status" value="1"/>
</dbReference>
<feature type="transmembrane region" description="Helical" evidence="4">
    <location>
        <begin position="47"/>
        <end position="69"/>
    </location>
</feature>
<dbReference type="InterPro" id="IPR004090">
    <property type="entry name" value="Chemotax_Me-accpt_rcpt"/>
</dbReference>
<evidence type="ECO:0000256" key="1">
    <source>
        <dbReference type="ARBA" id="ARBA00023224"/>
    </source>
</evidence>
<proteinExistence type="inferred from homology"/>
<feature type="domain" description="Methyl-accepting transducer" evidence="5">
    <location>
        <begin position="192"/>
        <end position="428"/>
    </location>
</feature>
<dbReference type="PANTHER" id="PTHR32089">
    <property type="entry name" value="METHYL-ACCEPTING CHEMOTAXIS PROTEIN MCPB"/>
    <property type="match status" value="1"/>
</dbReference>
<evidence type="ECO:0000256" key="3">
    <source>
        <dbReference type="PROSITE-ProRule" id="PRU00284"/>
    </source>
</evidence>
<evidence type="ECO:0000256" key="4">
    <source>
        <dbReference type="SAM" id="Phobius"/>
    </source>
</evidence>
<dbReference type="GO" id="GO:0006935">
    <property type="term" value="P:chemotaxis"/>
    <property type="evidence" value="ECO:0007669"/>
    <property type="project" value="InterPro"/>
</dbReference>
<dbReference type="KEGG" id="emv:HQR01_12270"/>
<feature type="transmembrane region" description="Helical" evidence="4">
    <location>
        <begin position="75"/>
        <end position="100"/>
    </location>
</feature>
<evidence type="ECO:0000313" key="8">
    <source>
        <dbReference type="Proteomes" id="UP000504693"/>
    </source>
</evidence>
<dbReference type="InterPro" id="IPR004089">
    <property type="entry name" value="MCPsignal_dom"/>
</dbReference>
<dbReference type="Gene3D" id="6.10.340.10">
    <property type="match status" value="1"/>
</dbReference>
<evidence type="ECO:0000259" key="6">
    <source>
        <dbReference type="PROSITE" id="PS50885"/>
    </source>
</evidence>
<protein>
    <submittedName>
        <fullName evidence="7">Methyl-accepting chemotaxis protein</fullName>
    </submittedName>
</protein>
<comment type="similarity">
    <text evidence="2">Belongs to the methyl-accepting chemotaxis (MCP) protein family.</text>
</comment>
<keyword evidence="4" id="KW-0472">Membrane</keyword>
<sequence>MNAPSSVVADDLIREIATVNVGHVGTTEESRTALGRWFMSLTIDQKATYATGFGMVSQVLLAVLAFWGFADPANVQYAMIGIALLTANGLLGGVFSLSFIRNKVITPFMHIANEMHRLASGARDIEVTGTDRTDEIGDLARALEVFTKSGFKLDELFAGRKEAAERRKAELRKMADDFDSGVGEVVGNVAAASSQLRSTASSMASTAQQASQQADHVISSMERASEGTTAAAAASDEFAMSIGEISRQASHSAELARKATETAAGADKTISTLATSADQVGQIVEMIQSIAQRTNLLALNASIEAARGGEAGRGFAVVASEVKELAAQTSRATEEVAEQIRAMQESTGASVGALRSIADQIRELETTAVSIASAVDQQSVAGQDLARSIDLAARSTEEVSGSIVEVRETSLATGSAASQVLSSAEALEMQADALRGKVQAFLSEVRSG</sequence>
<dbReference type="PROSITE" id="PS50885">
    <property type="entry name" value="HAMP"/>
    <property type="match status" value="1"/>
</dbReference>
<organism evidence="7 8">
    <name type="scientific">Erythrobacter mangrovi</name>
    <dbReference type="NCBI Taxonomy" id="2739433"/>
    <lineage>
        <taxon>Bacteria</taxon>
        <taxon>Pseudomonadati</taxon>
        <taxon>Pseudomonadota</taxon>
        <taxon>Alphaproteobacteria</taxon>
        <taxon>Sphingomonadales</taxon>
        <taxon>Erythrobacteraceae</taxon>
        <taxon>Erythrobacter/Porphyrobacter group</taxon>
        <taxon>Erythrobacter</taxon>
    </lineage>
</organism>
<keyword evidence="1 3" id="KW-0807">Transducer</keyword>
<dbReference type="PANTHER" id="PTHR32089:SF112">
    <property type="entry name" value="LYSOZYME-LIKE PROTEIN-RELATED"/>
    <property type="match status" value="1"/>
</dbReference>
<evidence type="ECO:0000259" key="5">
    <source>
        <dbReference type="PROSITE" id="PS50111"/>
    </source>
</evidence>
<dbReference type="InterPro" id="IPR003660">
    <property type="entry name" value="HAMP_dom"/>
</dbReference>
<dbReference type="RefSeq" id="WP_173215136.1">
    <property type="nucleotide sequence ID" value="NZ_CP053921.1"/>
</dbReference>
<reference evidence="7 8" key="1">
    <citation type="submission" date="2020-05" db="EMBL/GenBank/DDBJ databases">
        <title>Erythrobacter mangrovi sp. nov., isolated from rhizosphere soil of mangrove plant (Kandelia candel).</title>
        <authorList>
            <person name="Ye Y.H."/>
        </authorList>
    </citation>
    <scope>NUCLEOTIDE SEQUENCE [LARGE SCALE GENOMIC DNA]</scope>
    <source>
        <strain evidence="7 8">EB310</strain>
    </source>
</reference>